<dbReference type="Pfam" id="PF23282">
    <property type="entry name" value="WHD_ROQ1"/>
    <property type="match status" value="1"/>
</dbReference>
<evidence type="ECO:0000313" key="6">
    <source>
        <dbReference type="EnsemblPlants" id="AET05458"/>
    </source>
</evidence>
<dbReference type="Pfam" id="PF00931">
    <property type="entry name" value="NB-ARC"/>
    <property type="match status" value="1"/>
</dbReference>
<dbReference type="PaxDb" id="3880-AET05458"/>
<dbReference type="PRINTS" id="PR00364">
    <property type="entry name" value="DISEASERSIST"/>
</dbReference>
<feature type="domain" description="Disease resistance protein Roq1-like winged-helix" evidence="4">
    <location>
        <begin position="357"/>
        <end position="426"/>
    </location>
</feature>
<protein>
    <submittedName>
        <fullName evidence="5">Disease resistance protein (TIR-NBS-LRR class)</fullName>
    </submittedName>
</protein>
<dbReference type="AlphaFoldDB" id="G7LBH1"/>
<dbReference type="Gene3D" id="3.40.50.10140">
    <property type="entry name" value="Toll/interleukin-1 receptor homology (TIR) domain"/>
    <property type="match status" value="2"/>
</dbReference>
<dbReference type="Gene3D" id="1.10.8.430">
    <property type="entry name" value="Helical domain of apoptotic protease-activating factors"/>
    <property type="match status" value="1"/>
</dbReference>
<dbReference type="Gene3D" id="3.40.50.300">
    <property type="entry name" value="P-loop containing nucleotide triphosphate hydrolases"/>
    <property type="match status" value="1"/>
</dbReference>
<dbReference type="InterPro" id="IPR027417">
    <property type="entry name" value="P-loop_NTPase"/>
</dbReference>
<reference evidence="5 7" key="2">
    <citation type="journal article" date="2014" name="BMC Genomics">
        <title>An improved genome release (version Mt4.0) for the model legume Medicago truncatula.</title>
        <authorList>
            <person name="Tang H."/>
            <person name="Krishnakumar V."/>
            <person name="Bidwell S."/>
            <person name="Rosen B."/>
            <person name="Chan A."/>
            <person name="Zhou S."/>
            <person name="Gentzbittel L."/>
            <person name="Childs K.L."/>
            <person name="Yandell M."/>
            <person name="Gundlach H."/>
            <person name="Mayer K.F."/>
            <person name="Schwartz D.C."/>
            <person name="Town C.D."/>
        </authorList>
    </citation>
    <scope>GENOME REANNOTATION</scope>
    <source>
        <strain evidence="6 7">cv. Jemalong A17</strain>
    </source>
</reference>
<keyword evidence="1" id="KW-0433">Leucine-rich repeat</keyword>
<dbReference type="InterPro" id="IPR036390">
    <property type="entry name" value="WH_DNA-bd_sf"/>
</dbReference>
<dbReference type="InterPro" id="IPR058192">
    <property type="entry name" value="WHD_ROQ1-like"/>
</dbReference>
<dbReference type="Gene3D" id="3.80.10.10">
    <property type="entry name" value="Ribonuclease Inhibitor"/>
    <property type="match status" value="2"/>
</dbReference>
<dbReference type="SUPFAM" id="SSF52540">
    <property type="entry name" value="P-loop containing nucleoside triphosphate hydrolases"/>
    <property type="match status" value="1"/>
</dbReference>
<dbReference type="GO" id="GO:0043531">
    <property type="term" value="F:ADP binding"/>
    <property type="evidence" value="ECO:0007669"/>
    <property type="project" value="InterPro"/>
</dbReference>
<dbReference type="SUPFAM" id="SSF52058">
    <property type="entry name" value="L domain-like"/>
    <property type="match status" value="1"/>
</dbReference>
<accession>A0A0C3Y864</accession>
<evidence type="ECO:0000256" key="1">
    <source>
        <dbReference type="ARBA" id="ARBA00022614"/>
    </source>
</evidence>
<feature type="domain" description="NB-ARC" evidence="3">
    <location>
        <begin position="153"/>
        <end position="289"/>
    </location>
</feature>
<dbReference type="SUPFAM" id="SSF52200">
    <property type="entry name" value="Toll/Interleukin receptor TIR domain"/>
    <property type="match status" value="1"/>
</dbReference>
<evidence type="ECO:0000313" key="7">
    <source>
        <dbReference type="Proteomes" id="UP000002051"/>
    </source>
</evidence>
<organism evidence="5 7">
    <name type="scientific">Medicago truncatula</name>
    <name type="common">Barrel medic</name>
    <name type="synonym">Medicago tribuloides</name>
    <dbReference type="NCBI Taxonomy" id="3880"/>
    <lineage>
        <taxon>Eukaryota</taxon>
        <taxon>Viridiplantae</taxon>
        <taxon>Streptophyta</taxon>
        <taxon>Embryophyta</taxon>
        <taxon>Tracheophyta</taxon>
        <taxon>Spermatophyta</taxon>
        <taxon>Magnoliopsida</taxon>
        <taxon>eudicotyledons</taxon>
        <taxon>Gunneridae</taxon>
        <taxon>Pentapetalae</taxon>
        <taxon>rosids</taxon>
        <taxon>fabids</taxon>
        <taxon>Fabales</taxon>
        <taxon>Fabaceae</taxon>
        <taxon>Papilionoideae</taxon>
        <taxon>50 kb inversion clade</taxon>
        <taxon>NPAAA clade</taxon>
        <taxon>Hologalegina</taxon>
        <taxon>IRL clade</taxon>
        <taxon>Trifolieae</taxon>
        <taxon>Medicago</taxon>
    </lineage>
</organism>
<evidence type="ECO:0000259" key="4">
    <source>
        <dbReference type="Pfam" id="PF23282"/>
    </source>
</evidence>
<reference evidence="6" key="3">
    <citation type="submission" date="2015-04" db="UniProtKB">
        <authorList>
            <consortium name="EnsemblPlants"/>
        </authorList>
    </citation>
    <scope>IDENTIFICATION</scope>
    <source>
        <strain evidence="6">cv. Jemalong A17</strain>
    </source>
</reference>
<dbReference type="PANTHER" id="PTHR11017:SF568">
    <property type="entry name" value="ADP-RIBOSYL CYCLASE_CYCLIC ADP-RIBOSE HYDROLASE"/>
    <property type="match status" value="1"/>
</dbReference>
<keyword evidence="2" id="KW-0677">Repeat</keyword>
<dbReference type="Pfam" id="PF07725">
    <property type="entry name" value="LRR_3"/>
    <property type="match status" value="1"/>
</dbReference>
<dbReference type="GO" id="GO:0006952">
    <property type="term" value="P:defense response"/>
    <property type="evidence" value="ECO:0007669"/>
    <property type="project" value="InterPro"/>
</dbReference>
<gene>
    <name evidence="5" type="ordered locus">MTR_8g105820</name>
</gene>
<dbReference type="Proteomes" id="UP000002051">
    <property type="component" value="Chromosome 8"/>
</dbReference>
<dbReference type="InterPro" id="IPR044974">
    <property type="entry name" value="Disease_R_plants"/>
</dbReference>
<dbReference type="EMBL" id="CM001224">
    <property type="protein sequence ID" value="AET05458.2"/>
    <property type="molecule type" value="Genomic_DNA"/>
</dbReference>
<dbReference type="InterPro" id="IPR035897">
    <property type="entry name" value="Toll_tir_struct_dom_sf"/>
</dbReference>
<evidence type="ECO:0000256" key="2">
    <source>
        <dbReference type="ARBA" id="ARBA00022737"/>
    </source>
</evidence>
<dbReference type="InterPro" id="IPR011713">
    <property type="entry name" value="Leu-rich_rpt_3"/>
</dbReference>
<dbReference type="HOGENOM" id="CLU_001561_0_0_1"/>
<reference evidence="5 7" key="1">
    <citation type="journal article" date="2011" name="Nature">
        <title>The Medicago genome provides insight into the evolution of rhizobial symbioses.</title>
        <authorList>
            <person name="Young N.D."/>
            <person name="Debelle F."/>
            <person name="Oldroyd G.E."/>
            <person name="Geurts R."/>
            <person name="Cannon S.B."/>
            <person name="Udvardi M.K."/>
            <person name="Benedito V.A."/>
            <person name="Mayer K.F."/>
            <person name="Gouzy J."/>
            <person name="Schoof H."/>
            <person name="Van de Peer Y."/>
            <person name="Proost S."/>
            <person name="Cook D.R."/>
            <person name="Meyers B.C."/>
            <person name="Spannagl M."/>
            <person name="Cheung F."/>
            <person name="De Mita S."/>
            <person name="Krishnakumar V."/>
            <person name="Gundlach H."/>
            <person name="Zhou S."/>
            <person name="Mudge J."/>
            <person name="Bharti A.K."/>
            <person name="Murray J.D."/>
            <person name="Naoumkina M.A."/>
            <person name="Rosen B."/>
            <person name="Silverstein K.A."/>
            <person name="Tang H."/>
            <person name="Rombauts S."/>
            <person name="Zhao P.X."/>
            <person name="Zhou P."/>
            <person name="Barbe V."/>
            <person name="Bardou P."/>
            <person name="Bechner M."/>
            <person name="Bellec A."/>
            <person name="Berger A."/>
            <person name="Berges H."/>
            <person name="Bidwell S."/>
            <person name="Bisseling T."/>
            <person name="Choisne N."/>
            <person name="Couloux A."/>
            <person name="Denny R."/>
            <person name="Deshpande S."/>
            <person name="Dai X."/>
            <person name="Doyle J.J."/>
            <person name="Dudez A.M."/>
            <person name="Farmer A.D."/>
            <person name="Fouteau S."/>
            <person name="Franken C."/>
            <person name="Gibelin C."/>
            <person name="Gish J."/>
            <person name="Goldstein S."/>
            <person name="Gonzalez A.J."/>
            <person name="Green P.J."/>
            <person name="Hallab A."/>
            <person name="Hartog M."/>
            <person name="Hua A."/>
            <person name="Humphray S.J."/>
            <person name="Jeong D.H."/>
            <person name="Jing Y."/>
            <person name="Jocker A."/>
            <person name="Kenton S.M."/>
            <person name="Kim D.J."/>
            <person name="Klee K."/>
            <person name="Lai H."/>
            <person name="Lang C."/>
            <person name="Lin S."/>
            <person name="Macmil S.L."/>
            <person name="Magdelenat G."/>
            <person name="Matthews L."/>
            <person name="McCorrison J."/>
            <person name="Monaghan E.L."/>
            <person name="Mun J.H."/>
            <person name="Najar F.Z."/>
            <person name="Nicholson C."/>
            <person name="Noirot C."/>
            <person name="O'Bleness M."/>
            <person name="Paule C.R."/>
            <person name="Poulain J."/>
            <person name="Prion F."/>
            <person name="Qin B."/>
            <person name="Qu C."/>
            <person name="Retzel E.F."/>
            <person name="Riddle C."/>
            <person name="Sallet E."/>
            <person name="Samain S."/>
            <person name="Samson N."/>
            <person name="Sanders I."/>
            <person name="Saurat O."/>
            <person name="Scarpelli C."/>
            <person name="Schiex T."/>
            <person name="Segurens B."/>
            <person name="Severin A.J."/>
            <person name="Sherrier D.J."/>
            <person name="Shi R."/>
            <person name="Sims S."/>
            <person name="Singer S.R."/>
            <person name="Sinharoy S."/>
            <person name="Sterck L."/>
            <person name="Viollet A."/>
            <person name="Wang B.B."/>
            <person name="Wang K."/>
            <person name="Wang M."/>
            <person name="Wang X."/>
            <person name="Warfsmann J."/>
            <person name="Weissenbach J."/>
            <person name="White D.D."/>
            <person name="White J.D."/>
            <person name="Wiley G.B."/>
            <person name="Wincker P."/>
            <person name="Xing Y."/>
            <person name="Yang L."/>
            <person name="Yao Z."/>
            <person name="Ying F."/>
            <person name="Zhai J."/>
            <person name="Zhou L."/>
            <person name="Zuber A."/>
            <person name="Denarie J."/>
            <person name="Dixon R.A."/>
            <person name="May G.D."/>
            <person name="Schwartz D.C."/>
            <person name="Rogers J."/>
            <person name="Quetier F."/>
            <person name="Town C.D."/>
            <person name="Roe B.A."/>
        </authorList>
    </citation>
    <scope>NUCLEOTIDE SEQUENCE [LARGE SCALE GENOMIC DNA]</scope>
    <source>
        <strain evidence="5">A17</strain>
        <strain evidence="6 7">cv. Jemalong A17</strain>
    </source>
</reference>
<accession>G7LBH1</accession>
<proteinExistence type="predicted"/>
<dbReference type="SUPFAM" id="SSF46785">
    <property type="entry name" value="Winged helix' DNA-binding domain"/>
    <property type="match status" value="1"/>
</dbReference>
<keyword evidence="7" id="KW-1185">Reference proteome</keyword>
<dbReference type="PANTHER" id="PTHR11017">
    <property type="entry name" value="LEUCINE-RICH REPEAT-CONTAINING PROTEIN"/>
    <property type="match status" value="1"/>
</dbReference>
<dbReference type="InterPro" id="IPR032675">
    <property type="entry name" value="LRR_dom_sf"/>
</dbReference>
<dbReference type="InterPro" id="IPR042197">
    <property type="entry name" value="Apaf_helical"/>
</dbReference>
<evidence type="ECO:0000313" key="5">
    <source>
        <dbReference type="EMBL" id="AET05458.2"/>
    </source>
</evidence>
<sequence>MLGSSSSAAAAISPPSQTQKYDVFLSYRGEDTRDNFITHLYAELIHLYDESMIYVVVLSENYASSTWCLKFTSNGSWELGPNRRHVSFYRLKTNASFFFNYVTGQNTLIEDIVKDILIKLKLNCSFLNDYQGMIGIDNHIEQIPLLHIESRRKTTIASAIYRKLATQFSFNSIILNVQQEIERFGLHHIQSKYRFELLGENNTSSGLCLSFDQRLKWTKALLVLDDVNNSDQLRDLIGKLSKFAPGSRIIVTSRDMQVLKNVKADGIYEVKEMNFHESLRLFCLNAFKQSYPLEGYVGLSENILNYAKRVPLALKVLGFLLCGRPKEAWESQLQKLDKLPENDIFEVLKLSYVELDEEQNEIFLDIACFYRGHLENVVLQTLDSCGFSSLIGIEVLKDRGLISIVESRIVMHDLIQEMGHEIVHQQCVNDPGKRSRLWKHREIYKVLRNNKGTDAIRCILLDICKIEKVQLHAETFKKMDNLRMMLFYKPYGVSKESNVILPAFLESLPDDLKFLRWDGFPQKSLPEDFFPDNLVKLYMPHSHLKQLWQRDKNLIQIPDLVNAQILKNLKSVHIPSNILQTTSGLTVLHGCSSLDMFVVGDCIMELPSSLQHLVGLEELSLCYCRELETIPSSIGSLSKLSKLDLTYCESLETFPSSIFKLKLKKLDLHGCSMLKNFPDILEPAETFVHINLTKTAIKELPSSLEYNLVALQTLCLKLCSDLVSLPNSVVNLNYLSEIDCSGCCSLTEIPNNIGSLSSLRKLSLQESNVVNLPESIANLSNLKSLDLSFCKRLECIPQLPSSLNQLLAYDCPSVGRMMPNSRLELSAISDNDIFIFHFTNSQELDETVCSNIGAEAFLRITRGAYRSLFFCFPGSAVPGRFPYRCTGSLVTMEKDSVDCPNNYRLFGFALCVVLGRVDMVIDNIICKLTFESDGHTHSLPISNFGNNYYCYGKGRDMLFIQDHTFIWTYPLHFRSIDNRVFDAQKFTFEFSEVCEDNCLSYLKSDVMVKESGVCPFYTI</sequence>
<name>G7LBH1_MEDTR</name>
<dbReference type="InterPro" id="IPR002182">
    <property type="entry name" value="NB-ARC"/>
</dbReference>
<dbReference type="EnsemblPlants" id="AET05458">
    <property type="protein sequence ID" value="AET05458"/>
    <property type="gene ID" value="MTR_8g105820"/>
</dbReference>
<evidence type="ECO:0000259" key="3">
    <source>
        <dbReference type="Pfam" id="PF00931"/>
    </source>
</evidence>